<comment type="function">
    <text evidence="1">Accessory subunit of the mitochondrial membrane respiratory chain NADH dehydrogenase (Complex I), that is believed not to be involved in catalysis. Complex I functions in the transfer of electrons from NADH to the respiratory chain. The immediate electron acceptor for the enzyme is believed to be ubiquinone.</text>
</comment>
<keyword evidence="11" id="KW-0249">Electron transport</keyword>
<protein>
    <recommendedName>
        <fullName evidence="5">NADH dehydrogenase [ubiquinone] 1 beta subcomplex subunit 5, mitochondrial</fullName>
    </recommendedName>
    <alternativeName>
        <fullName evidence="16">Complex I-SGDH</fullName>
    </alternativeName>
    <alternativeName>
        <fullName evidence="15">NADH-ubiquinone oxidoreductase SGDH subunit</fullName>
    </alternativeName>
</protein>
<evidence type="ECO:0000256" key="8">
    <source>
        <dbReference type="ARBA" id="ARBA00022692"/>
    </source>
</evidence>
<dbReference type="AlphaFoldDB" id="A0A0U2TJE5"/>
<keyword evidence="10" id="KW-0809">Transit peptide</keyword>
<reference evidence="18" key="1">
    <citation type="journal article" date="2015" name="Sci. Rep.">
        <title>Spliced leader RNA trans-splicing discovered in copepods.</title>
        <authorList>
            <person name="Yang F."/>
            <person name="Xu D."/>
            <person name="Zhuang Y."/>
            <person name="Yi X."/>
            <person name="Huang Y."/>
            <person name="Chen H."/>
            <person name="Lin S."/>
            <person name="Campbell D.A."/>
            <person name="Sturm N.R."/>
            <person name="Liu G."/>
            <person name="Zhang H."/>
        </authorList>
    </citation>
    <scope>NUCLEOTIDE SEQUENCE</scope>
</reference>
<evidence type="ECO:0000256" key="15">
    <source>
        <dbReference type="ARBA" id="ARBA00032395"/>
    </source>
</evidence>
<evidence type="ECO:0000256" key="1">
    <source>
        <dbReference type="ARBA" id="ARBA00003195"/>
    </source>
</evidence>
<dbReference type="Pfam" id="PF09781">
    <property type="entry name" value="NDUF_B5"/>
    <property type="match status" value="1"/>
</dbReference>
<keyword evidence="9" id="KW-0999">Mitochondrion inner membrane</keyword>
<comment type="subunit">
    <text evidence="4">Complex I is composed of 45 different subunits.</text>
</comment>
<evidence type="ECO:0000256" key="12">
    <source>
        <dbReference type="ARBA" id="ARBA00022989"/>
    </source>
</evidence>
<evidence type="ECO:0000256" key="3">
    <source>
        <dbReference type="ARBA" id="ARBA00007152"/>
    </source>
</evidence>
<evidence type="ECO:0000256" key="5">
    <source>
        <dbReference type="ARBA" id="ARBA00015175"/>
    </source>
</evidence>
<dbReference type="GO" id="GO:0005743">
    <property type="term" value="C:mitochondrial inner membrane"/>
    <property type="evidence" value="ECO:0007669"/>
    <property type="project" value="UniProtKB-SubCell"/>
</dbReference>
<evidence type="ECO:0000256" key="7">
    <source>
        <dbReference type="ARBA" id="ARBA00022660"/>
    </source>
</evidence>
<evidence type="ECO:0000256" key="16">
    <source>
        <dbReference type="ARBA" id="ARBA00032550"/>
    </source>
</evidence>
<evidence type="ECO:0000313" key="18">
    <source>
        <dbReference type="EMBL" id="ALS04281.1"/>
    </source>
</evidence>
<dbReference type="PANTHER" id="PTHR13178">
    <property type="entry name" value="NADH-UBIQUINONE OXIDOREDUCTASE SGDH SUBUNIT"/>
    <property type="match status" value="1"/>
</dbReference>
<evidence type="ECO:0000256" key="4">
    <source>
        <dbReference type="ARBA" id="ARBA00011533"/>
    </source>
</evidence>
<evidence type="ECO:0000256" key="13">
    <source>
        <dbReference type="ARBA" id="ARBA00023128"/>
    </source>
</evidence>
<evidence type="ECO:0000256" key="6">
    <source>
        <dbReference type="ARBA" id="ARBA00022448"/>
    </source>
</evidence>
<feature type="transmembrane region" description="Helical" evidence="17">
    <location>
        <begin position="45"/>
        <end position="65"/>
    </location>
</feature>
<organism evidence="18">
    <name type="scientific">Acartia pacifica</name>
    <name type="common">Copepod</name>
    <dbReference type="NCBI Taxonomy" id="335913"/>
    <lineage>
        <taxon>Eukaryota</taxon>
        <taxon>Metazoa</taxon>
        <taxon>Ecdysozoa</taxon>
        <taxon>Arthropoda</taxon>
        <taxon>Crustacea</taxon>
        <taxon>Multicrustacea</taxon>
        <taxon>Hexanauplia</taxon>
        <taxon>Copepoda</taxon>
        <taxon>Calanoida</taxon>
        <taxon>Acartiidae</taxon>
        <taxon>Acartia</taxon>
    </lineage>
</organism>
<keyword evidence="13" id="KW-0496">Mitochondrion</keyword>
<evidence type="ECO:0000256" key="2">
    <source>
        <dbReference type="ARBA" id="ARBA00004434"/>
    </source>
</evidence>
<name>A0A0U2TJE5_ACAPC</name>
<evidence type="ECO:0000256" key="9">
    <source>
        <dbReference type="ARBA" id="ARBA00022792"/>
    </source>
</evidence>
<sequence length="172" mass="20098">MAILSRLARVNRVLVTPVRHGGGGIGGQVPVRPSRMAYDKYKDELHFYLMLGAIPLGLVILYANIFHGRAQLSPIPDGYVPSEYEYYRHPITRFIVKCFGRGGTQEDYEFRMGKVWKEVNESRHWALQREVERQMKLNEDYLGWFTRTQSAQYHRMCKASREFNQSYAGFKE</sequence>
<evidence type="ECO:0000256" key="10">
    <source>
        <dbReference type="ARBA" id="ARBA00022946"/>
    </source>
</evidence>
<dbReference type="InterPro" id="IPR019173">
    <property type="entry name" value="NADH_UbQ_OxRdtase_B5_su"/>
</dbReference>
<comment type="similarity">
    <text evidence="3">Belongs to the complex I NDUFB5 subunit family.</text>
</comment>
<accession>A0A0U2TJE5</accession>
<keyword evidence="6" id="KW-0813">Transport</keyword>
<evidence type="ECO:0000256" key="17">
    <source>
        <dbReference type="SAM" id="Phobius"/>
    </source>
</evidence>
<keyword evidence="14 17" id="KW-0472">Membrane</keyword>
<keyword evidence="8 17" id="KW-0812">Transmembrane</keyword>
<keyword evidence="12 17" id="KW-1133">Transmembrane helix</keyword>
<comment type="subcellular location">
    <subcellularLocation>
        <location evidence="2">Mitochondrion inner membrane</location>
        <topology evidence="2">Single-pass membrane protein</topology>
    </subcellularLocation>
</comment>
<proteinExistence type="evidence at transcript level"/>
<keyword evidence="7" id="KW-0679">Respiratory chain</keyword>
<dbReference type="EMBL" id="KT754447">
    <property type="protein sequence ID" value="ALS04281.1"/>
    <property type="molecule type" value="mRNA"/>
</dbReference>
<dbReference type="PANTHER" id="PTHR13178:SF0">
    <property type="entry name" value="NADH DEHYDROGENASE [UBIQUINONE] 1 BETA SUBCOMPLEX SUBUNIT 5, MITOCHONDRIAL"/>
    <property type="match status" value="1"/>
</dbReference>
<evidence type="ECO:0000256" key="14">
    <source>
        <dbReference type="ARBA" id="ARBA00023136"/>
    </source>
</evidence>
<evidence type="ECO:0000256" key="11">
    <source>
        <dbReference type="ARBA" id="ARBA00022982"/>
    </source>
</evidence>